<dbReference type="GO" id="GO:0046933">
    <property type="term" value="F:proton-transporting ATP synthase activity, rotational mechanism"/>
    <property type="evidence" value="ECO:0007669"/>
    <property type="project" value="TreeGrafter"/>
</dbReference>
<evidence type="ECO:0000313" key="12">
    <source>
        <dbReference type="Proteomes" id="UP000365807"/>
    </source>
</evidence>
<dbReference type="GO" id="GO:0005737">
    <property type="term" value="C:cytoplasm"/>
    <property type="evidence" value="ECO:0007669"/>
    <property type="project" value="UniProtKB-SubCell"/>
</dbReference>
<dbReference type="NCBIfam" id="NF006290">
    <property type="entry name" value="PRK08472.1"/>
    <property type="match status" value="1"/>
</dbReference>
<evidence type="ECO:0000256" key="6">
    <source>
        <dbReference type="ARBA" id="ARBA00022840"/>
    </source>
</evidence>
<proteinExistence type="predicted"/>
<dbReference type="GO" id="GO:0030254">
    <property type="term" value="P:protein secretion by the type III secretion system"/>
    <property type="evidence" value="ECO:0007669"/>
    <property type="project" value="InterPro"/>
</dbReference>
<keyword evidence="3" id="KW-0813">Transport</keyword>
<dbReference type="InterPro" id="IPR000194">
    <property type="entry name" value="ATPase_F1/V1/A1_a/bsu_nucl-bd"/>
</dbReference>
<dbReference type="InterPro" id="IPR040627">
    <property type="entry name" value="T3SS_ATPase_C"/>
</dbReference>
<dbReference type="PROSITE" id="PS00152">
    <property type="entry name" value="ATPASE_ALPHA_BETA"/>
    <property type="match status" value="1"/>
</dbReference>
<protein>
    <submittedName>
        <fullName evidence="11">Flagellar protein export ATPase FliI</fullName>
    </submittedName>
</protein>
<evidence type="ECO:0000256" key="5">
    <source>
        <dbReference type="ARBA" id="ARBA00022741"/>
    </source>
</evidence>
<evidence type="ECO:0000313" key="11">
    <source>
        <dbReference type="EMBL" id="EAK4358795.1"/>
    </source>
</evidence>
<evidence type="ECO:0000256" key="7">
    <source>
        <dbReference type="ARBA" id="ARBA00022927"/>
    </source>
</evidence>
<dbReference type="InterPro" id="IPR003593">
    <property type="entry name" value="AAA+_ATPase"/>
</dbReference>
<dbReference type="Pfam" id="PF00006">
    <property type="entry name" value="ATP-synt_ab"/>
    <property type="match status" value="1"/>
</dbReference>
<dbReference type="SUPFAM" id="SSF52540">
    <property type="entry name" value="P-loop containing nucleoside triphosphate hydrolases"/>
    <property type="match status" value="1"/>
</dbReference>
<dbReference type="NCBIfam" id="TIGR01026">
    <property type="entry name" value="fliI_yscN"/>
    <property type="match status" value="1"/>
</dbReference>
<keyword evidence="8" id="KW-1278">Translocase</keyword>
<dbReference type="InterPro" id="IPR050053">
    <property type="entry name" value="ATPase_alpha/beta_chains"/>
</dbReference>
<dbReference type="GO" id="GO:0030257">
    <property type="term" value="C:type III protein secretion system complex"/>
    <property type="evidence" value="ECO:0007669"/>
    <property type="project" value="InterPro"/>
</dbReference>
<keyword evidence="5" id="KW-0547">Nucleotide-binding</keyword>
<dbReference type="SMART" id="SM00382">
    <property type="entry name" value="AAA"/>
    <property type="match status" value="1"/>
</dbReference>
<feature type="domain" description="AAA+ ATPase" evidence="10">
    <location>
        <begin position="157"/>
        <end position="338"/>
    </location>
</feature>
<dbReference type="GO" id="GO:0008564">
    <property type="term" value="F:protein-exporting ATPase activity"/>
    <property type="evidence" value="ECO:0007669"/>
    <property type="project" value="UniProtKB-EC"/>
</dbReference>
<comment type="function">
    <text evidence="1">Probable catalytic subunit of a protein translocase for flagellum-specific export, or a proton translocase involved in local circuits at the flagellum.</text>
</comment>
<dbReference type="InterPro" id="IPR027417">
    <property type="entry name" value="P-loop_NTPase"/>
</dbReference>
<evidence type="ECO:0000259" key="10">
    <source>
        <dbReference type="SMART" id="SM00382"/>
    </source>
</evidence>
<dbReference type="InterPro" id="IPR005714">
    <property type="entry name" value="ATPase_T3SS_FliI/YscN"/>
</dbReference>
<evidence type="ECO:0000256" key="3">
    <source>
        <dbReference type="ARBA" id="ARBA00022448"/>
    </source>
</evidence>
<keyword evidence="11" id="KW-0966">Cell projection</keyword>
<name>A0A691X290_CAMCO</name>
<evidence type="ECO:0000256" key="2">
    <source>
        <dbReference type="ARBA" id="ARBA00004496"/>
    </source>
</evidence>
<dbReference type="Pfam" id="PF18269">
    <property type="entry name" value="T3SS_ATPase_C"/>
    <property type="match status" value="1"/>
</dbReference>
<dbReference type="Gene3D" id="3.40.50.12240">
    <property type="match status" value="1"/>
</dbReference>
<evidence type="ECO:0000256" key="4">
    <source>
        <dbReference type="ARBA" id="ARBA00022490"/>
    </source>
</evidence>
<dbReference type="EMBL" id="AACGFG010000012">
    <property type="protein sequence ID" value="EAK4358795.1"/>
    <property type="molecule type" value="Genomic_DNA"/>
</dbReference>
<evidence type="ECO:0000256" key="8">
    <source>
        <dbReference type="ARBA" id="ARBA00022967"/>
    </source>
</evidence>
<gene>
    <name evidence="11" type="primary">fliI</name>
    <name evidence="11" type="ORF">C6T04_07730</name>
</gene>
<comment type="catalytic activity">
    <reaction evidence="9">
        <text>ATP + H2O + cellular proteinSide 1 = ADP + phosphate + cellular proteinSide 2.</text>
        <dbReference type="EC" id="7.4.2.8"/>
    </reaction>
</comment>
<dbReference type="AlphaFoldDB" id="A0A691X290"/>
<keyword evidence="6" id="KW-0067">ATP-binding</keyword>
<dbReference type="RefSeq" id="WP_002824403.1">
    <property type="nucleotide sequence ID" value="NZ_JAYMJN010000004.1"/>
</dbReference>
<organism evidence="11 12">
    <name type="scientific">Campylobacter coli</name>
    <dbReference type="NCBI Taxonomy" id="195"/>
    <lineage>
        <taxon>Bacteria</taxon>
        <taxon>Pseudomonadati</taxon>
        <taxon>Campylobacterota</taxon>
        <taxon>Epsilonproteobacteria</taxon>
        <taxon>Campylobacterales</taxon>
        <taxon>Campylobacteraceae</taxon>
        <taxon>Campylobacter</taxon>
    </lineage>
</organism>
<keyword evidence="7" id="KW-0653">Protein transport</keyword>
<keyword evidence="11" id="KW-0282">Flagellum</keyword>
<dbReference type="InterPro" id="IPR020003">
    <property type="entry name" value="ATPase_a/bsu_AS"/>
</dbReference>
<evidence type="ECO:0000256" key="9">
    <source>
        <dbReference type="ARBA" id="ARBA00034006"/>
    </source>
</evidence>
<dbReference type="GO" id="GO:0016887">
    <property type="term" value="F:ATP hydrolysis activity"/>
    <property type="evidence" value="ECO:0007669"/>
    <property type="project" value="InterPro"/>
</dbReference>
<dbReference type="Proteomes" id="UP000365807">
    <property type="component" value="Unassembled WGS sequence"/>
</dbReference>
<dbReference type="PANTHER" id="PTHR15184:SF9">
    <property type="entry name" value="SPI-1 TYPE 3 SECRETION SYSTEM ATPASE"/>
    <property type="match status" value="1"/>
</dbReference>
<keyword evidence="11" id="KW-0969">Cilium</keyword>
<sequence length="461" mass="50353">MNLEKLRSKLGKENLSAVFGEITKISATSIEVRGLKTGVGDIIKLVSNENENLNTLAMVVEIKEQFSYLSPFSFIEGFKIGDRAFISDAGMQIGVSDELLGRVVDPFMRPKDGKGAIEATKYMPIMRAPIDAMKRGLIEEVFPVGVKTIDALLTCGVGQKLGIFAGSGVGKSTLMGMIVKNSKAPIKVVALIGERGREIPEFIQKNLGGKLDDTVIIVATSDDSALMRKYGAFCAMSVAEYFKEQGKDVLFIMDSVTRFAMAQREIGLALGEPPTTKGYPPSVLSLLPQLMERTGKEEGKGTITAFFTVLVDGDDMSDPIADQSRSILDGHIVLSRELTDFGIYPPINIQNSASRVMGDIISPEHKLWARKFKRLNSLLKENEVLLRIGAYQKGSDKELDEAIAKKEFMQKFLGQNPEESFEFEETIGLLSQIDANVAPSAVQQNINMGSSNATLPNPNLK</sequence>
<dbReference type="GO" id="GO:0005524">
    <property type="term" value="F:ATP binding"/>
    <property type="evidence" value="ECO:0007669"/>
    <property type="project" value="UniProtKB-KW"/>
</dbReference>
<comment type="subcellular location">
    <subcellularLocation>
        <location evidence="2">Cytoplasm</location>
    </subcellularLocation>
</comment>
<reference evidence="11 12" key="1">
    <citation type="submission" date="2018-06" db="EMBL/GenBank/DDBJ databases">
        <authorList>
            <consortium name="NARMS: The National Antimicrobial Resistance Monitoring System"/>
        </authorList>
    </citation>
    <scope>NUCLEOTIDE SEQUENCE [LARGE SCALE GENOMIC DNA]</scope>
    <source>
        <strain evidence="11 12">FSIS11807978</strain>
    </source>
</reference>
<dbReference type="PANTHER" id="PTHR15184">
    <property type="entry name" value="ATP SYNTHASE"/>
    <property type="match status" value="1"/>
</dbReference>
<keyword evidence="4" id="KW-0963">Cytoplasm</keyword>
<dbReference type="CDD" id="cd18114">
    <property type="entry name" value="ATP-synt_flagellum-secretory_path_III_C"/>
    <property type="match status" value="1"/>
</dbReference>
<accession>A0A691X290</accession>
<evidence type="ECO:0000256" key="1">
    <source>
        <dbReference type="ARBA" id="ARBA00003290"/>
    </source>
</evidence>
<comment type="caution">
    <text evidence="11">The sequence shown here is derived from an EMBL/GenBank/DDBJ whole genome shotgun (WGS) entry which is preliminary data.</text>
</comment>
<dbReference type="FunFam" id="3.40.50.12240:FF:000002">
    <property type="entry name" value="Flagellum-specific ATP synthase FliI"/>
    <property type="match status" value="1"/>
</dbReference>
<dbReference type="CDD" id="cd01136">
    <property type="entry name" value="ATPase_flagellum-secretory_path_III"/>
    <property type="match status" value="1"/>
</dbReference>